<feature type="domain" description="tRNA pseudouridylate synthase B C-terminal" evidence="8">
    <location>
        <begin position="201"/>
        <end position="240"/>
    </location>
</feature>
<comment type="caution">
    <text evidence="9">The sequence shown here is derived from an EMBL/GenBank/DDBJ whole genome shotgun (WGS) entry which is preliminary data.</text>
</comment>
<dbReference type="GO" id="GO:0003723">
    <property type="term" value="F:RNA binding"/>
    <property type="evidence" value="ECO:0007669"/>
    <property type="project" value="InterPro"/>
</dbReference>
<accession>A0A261F1L1</accession>
<dbReference type="InterPro" id="IPR014780">
    <property type="entry name" value="tRNA_psdUridine_synth_TruB"/>
</dbReference>
<name>A0A261F1L1_9BIFI</name>
<gene>
    <name evidence="5" type="primary">truB</name>
    <name evidence="9" type="ORF">PSSU_0596</name>
</gene>
<evidence type="ECO:0000256" key="2">
    <source>
        <dbReference type="ARBA" id="ARBA00005642"/>
    </source>
</evidence>
<sequence length="368" mass="38699">MTEVAHSEPMLASGLLAVDKPRGVTSHDIVAAARAALHTKHVGHAGTLDPMATGLLIVGFGSATRLLSYIVGIDKTYETVIRLGQSTTTDDADGEFLEQSDDEQHMVLARLSALSDADIIAAAAALTGSIMQVPSAYSAKKIHGQKAYDLARNGQDVHLEPVPVTVSAFDILGIERRLDSSHDGFIDVSARVTCSAGTYIRSLGRDMGAALGTGAHLVSLRRTRVGSFDVTDPDVVTAHAQDHTFVNRHGETVTHPWAVFDDPAGIRAHAISPAAGAAQAMPTIDISAQQADDLRHGRFIEGVVHGPTAAIMHPDLSRQSDDTAAAQQGDSGDMGDMGNVDCVGGVDGVLVAIVERRTKKLLKPSVVF</sequence>
<dbReference type="Gene3D" id="3.30.2350.10">
    <property type="entry name" value="Pseudouridine synthase"/>
    <property type="match status" value="1"/>
</dbReference>
<comment type="function">
    <text evidence="5">Responsible for synthesis of pseudouridine from uracil-55 in the psi GC loop of transfer RNAs.</text>
</comment>
<evidence type="ECO:0000259" key="8">
    <source>
        <dbReference type="Pfam" id="PF16198"/>
    </source>
</evidence>
<evidence type="ECO:0000313" key="9">
    <source>
        <dbReference type="EMBL" id="OZG52978.1"/>
    </source>
</evidence>
<dbReference type="CDD" id="cd02573">
    <property type="entry name" value="PseudoU_synth_EcTruB"/>
    <property type="match status" value="1"/>
</dbReference>
<evidence type="ECO:0000256" key="1">
    <source>
        <dbReference type="ARBA" id="ARBA00000385"/>
    </source>
</evidence>
<feature type="domain" description="Pseudouridine synthase II N-terminal" evidence="7">
    <location>
        <begin position="34"/>
        <end position="200"/>
    </location>
</feature>
<evidence type="ECO:0000313" key="10">
    <source>
        <dbReference type="Proteomes" id="UP000216454"/>
    </source>
</evidence>
<organism evidence="9 10">
    <name type="scientific">Pseudoscardovia suis</name>
    <dbReference type="NCBI Taxonomy" id="987063"/>
    <lineage>
        <taxon>Bacteria</taxon>
        <taxon>Bacillati</taxon>
        <taxon>Actinomycetota</taxon>
        <taxon>Actinomycetes</taxon>
        <taxon>Bifidobacteriales</taxon>
        <taxon>Bifidobacteriaceae</taxon>
        <taxon>Pseudoscardovia</taxon>
    </lineage>
</organism>
<dbReference type="InterPro" id="IPR002501">
    <property type="entry name" value="PsdUridine_synth_N"/>
</dbReference>
<evidence type="ECO:0000256" key="6">
    <source>
        <dbReference type="SAM" id="MobiDB-lite"/>
    </source>
</evidence>
<reference evidence="9 10" key="1">
    <citation type="journal article" date="2017" name="BMC Genomics">
        <title>Comparative genomic and phylogenomic analyses of the Bifidobacteriaceae family.</title>
        <authorList>
            <person name="Lugli G.A."/>
            <person name="Milani C."/>
            <person name="Turroni F."/>
            <person name="Duranti S."/>
            <person name="Mancabelli L."/>
            <person name="Mangifesta M."/>
            <person name="Ferrario C."/>
            <person name="Modesto M."/>
            <person name="Mattarelli P."/>
            <person name="Jiri K."/>
            <person name="van Sinderen D."/>
            <person name="Ventura M."/>
        </authorList>
    </citation>
    <scope>NUCLEOTIDE SEQUENCE [LARGE SCALE GENOMIC DNA]</scope>
    <source>
        <strain evidence="9 10">DSM 24744</strain>
    </source>
</reference>
<dbReference type="RefSeq" id="WP_094690885.1">
    <property type="nucleotide sequence ID" value="NZ_MWWQ01000005.1"/>
</dbReference>
<dbReference type="PANTHER" id="PTHR13767">
    <property type="entry name" value="TRNA-PSEUDOURIDINE SYNTHASE"/>
    <property type="match status" value="1"/>
</dbReference>
<feature type="compositionally biased region" description="Low complexity" evidence="6">
    <location>
        <begin position="324"/>
        <end position="338"/>
    </location>
</feature>
<dbReference type="EC" id="5.4.99.25" evidence="5"/>
<dbReference type="GO" id="GO:1990481">
    <property type="term" value="P:mRNA pseudouridine synthesis"/>
    <property type="evidence" value="ECO:0007669"/>
    <property type="project" value="TreeGrafter"/>
</dbReference>
<dbReference type="SUPFAM" id="SSF55120">
    <property type="entry name" value="Pseudouridine synthase"/>
    <property type="match status" value="1"/>
</dbReference>
<dbReference type="GO" id="GO:0031119">
    <property type="term" value="P:tRNA pseudouridine synthesis"/>
    <property type="evidence" value="ECO:0007669"/>
    <property type="project" value="UniProtKB-UniRule"/>
</dbReference>
<evidence type="ECO:0000256" key="4">
    <source>
        <dbReference type="ARBA" id="ARBA00023235"/>
    </source>
</evidence>
<feature type="region of interest" description="Disordered" evidence="6">
    <location>
        <begin position="313"/>
        <end position="338"/>
    </location>
</feature>
<dbReference type="InterPro" id="IPR032819">
    <property type="entry name" value="TruB_C"/>
</dbReference>
<evidence type="ECO:0000259" key="7">
    <source>
        <dbReference type="Pfam" id="PF01509"/>
    </source>
</evidence>
<evidence type="ECO:0000256" key="5">
    <source>
        <dbReference type="HAMAP-Rule" id="MF_01080"/>
    </source>
</evidence>
<keyword evidence="10" id="KW-1185">Reference proteome</keyword>
<dbReference type="NCBIfam" id="TIGR00431">
    <property type="entry name" value="TruB"/>
    <property type="match status" value="1"/>
</dbReference>
<dbReference type="InterPro" id="IPR020103">
    <property type="entry name" value="PsdUridine_synth_cat_dom_sf"/>
</dbReference>
<keyword evidence="4 5" id="KW-0413">Isomerase</keyword>
<dbReference type="Proteomes" id="UP000216454">
    <property type="component" value="Unassembled WGS sequence"/>
</dbReference>
<dbReference type="HAMAP" id="MF_01080">
    <property type="entry name" value="TruB_bact"/>
    <property type="match status" value="1"/>
</dbReference>
<dbReference type="OrthoDB" id="9802309at2"/>
<comment type="similarity">
    <text evidence="2 5">Belongs to the pseudouridine synthase TruB family. Type 1 subfamily.</text>
</comment>
<dbReference type="EMBL" id="MWWQ01000005">
    <property type="protein sequence ID" value="OZG52978.1"/>
    <property type="molecule type" value="Genomic_DNA"/>
</dbReference>
<proteinExistence type="inferred from homology"/>
<dbReference type="Pfam" id="PF01509">
    <property type="entry name" value="TruB_N"/>
    <property type="match status" value="1"/>
</dbReference>
<dbReference type="PANTHER" id="PTHR13767:SF2">
    <property type="entry name" value="PSEUDOURIDYLATE SYNTHASE TRUB1"/>
    <property type="match status" value="1"/>
</dbReference>
<keyword evidence="3 5" id="KW-0819">tRNA processing</keyword>
<evidence type="ECO:0000256" key="3">
    <source>
        <dbReference type="ARBA" id="ARBA00022694"/>
    </source>
</evidence>
<comment type="catalytic activity">
    <reaction evidence="1 5">
        <text>uridine(55) in tRNA = pseudouridine(55) in tRNA</text>
        <dbReference type="Rhea" id="RHEA:42532"/>
        <dbReference type="Rhea" id="RHEA-COMP:10101"/>
        <dbReference type="Rhea" id="RHEA-COMP:10102"/>
        <dbReference type="ChEBI" id="CHEBI:65314"/>
        <dbReference type="ChEBI" id="CHEBI:65315"/>
        <dbReference type="EC" id="5.4.99.25"/>
    </reaction>
</comment>
<feature type="active site" description="Nucleophile" evidence="5">
    <location>
        <position position="49"/>
    </location>
</feature>
<protein>
    <recommendedName>
        <fullName evidence="5">tRNA pseudouridine synthase B</fullName>
        <ecNumber evidence="5">5.4.99.25</ecNumber>
    </recommendedName>
    <alternativeName>
        <fullName evidence="5">tRNA pseudouridine(55) synthase</fullName>
        <shortName evidence="5">Psi55 synthase</shortName>
    </alternativeName>
    <alternativeName>
        <fullName evidence="5">tRNA pseudouridylate synthase</fullName>
    </alternativeName>
    <alternativeName>
        <fullName evidence="5">tRNA-uridine isomerase</fullName>
    </alternativeName>
</protein>
<dbReference type="Pfam" id="PF16198">
    <property type="entry name" value="TruB_C_2"/>
    <property type="match status" value="1"/>
</dbReference>
<dbReference type="AlphaFoldDB" id="A0A261F1L1"/>
<dbReference type="GO" id="GO:0160148">
    <property type="term" value="F:tRNA pseudouridine(55) synthase activity"/>
    <property type="evidence" value="ECO:0007669"/>
    <property type="project" value="UniProtKB-EC"/>
</dbReference>